<dbReference type="InterPro" id="IPR013118">
    <property type="entry name" value="Mannitol_DH_C"/>
</dbReference>
<dbReference type="PRINTS" id="PR00084">
    <property type="entry name" value="MTLDHDRGNASE"/>
</dbReference>
<gene>
    <name evidence="5" type="ORF">EKI11_15650</name>
</gene>
<dbReference type="Pfam" id="PF01232">
    <property type="entry name" value="Mannitol_dh"/>
    <property type="match status" value="1"/>
</dbReference>
<sequence length="385" mass="43032">MKAVHFGAGNIGRGFIGDLLNNSGYFITFLDVNKPMIDAINKNGSYYFYWIDKDYSKREVTNVAGIYLVDEQNAAIKAIGECDILTTSVWADNLPKIAAVVAKGLKQRLVSGQPKINVMACENALFASDRLRREVVNTGIITDTELHQVSNFVNTSVDRLALTNVRNGETCLDIDSSCELMIESSALVDPKSQPIQGADYVENLKPFIERKLYVVNCGHAAAGYLSYLKGYPYVQDGFADAEIVKQVEDLMWESAQVMIKEYGFGEDEMKHYIKKTIAIWTSGTVKDDTRRVCRSPIRKVNDTDRLVAPAKAYWSLFGEEQLYPKVIAAAYAFVNEEDEQAVELQRAIAEIGIEAAIEKYSNIPVTAPLAKQIVKNYLTFKELQK</sequence>
<dbReference type="GO" id="GO:0008926">
    <property type="term" value="F:mannitol-1-phosphate 5-dehydrogenase activity"/>
    <property type="evidence" value="ECO:0007669"/>
    <property type="project" value="TreeGrafter"/>
</dbReference>
<feature type="domain" description="Mannitol dehydrogenase C-terminal" evidence="4">
    <location>
        <begin position="203"/>
        <end position="377"/>
    </location>
</feature>
<dbReference type="InterPro" id="IPR000669">
    <property type="entry name" value="Mannitol_DH"/>
</dbReference>
<keyword evidence="2" id="KW-0520">NAD</keyword>
<dbReference type="Gene3D" id="1.10.1040.10">
    <property type="entry name" value="N-(1-d-carboxylethyl)-l-norvaline Dehydrogenase, domain 2"/>
    <property type="match status" value="1"/>
</dbReference>
<dbReference type="Gene3D" id="3.40.50.720">
    <property type="entry name" value="NAD(P)-binding Rossmann-like Domain"/>
    <property type="match status" value="1"/>
</dbReference>
<dbReference type="GO" id="GO:0019592">
    <property type="term" value="P:mannitol catabolic process"/>
    <property type="evidence" value="ECO:0007669"/>
    <property type="project" value="TreeGrafter"/>
</dbReference>
<dbReference type="Pfam" id="PF08125">
    <property type="entry name" value="Mannitol_dh_C"/>
    <property type="match status" value="1"/>
</dbReference>
<dbReference type="GO" id="GO:0005829">
    <property type="term" value="C:cytosol"/>
    <property type="evidence" value="ECO:0007669"/>
    <property type="project" value="TreeGrafter"/>
</dbReference>
<dbReference type="InterPro" id="IPR008927">
    <property type="entry name" value="6-PGluconate_DH-like_C_sf"/>
</dbReference>
<dbReference type="InterPro" id="IPR013328">
    <property type="entry name" value="6PGD_dom2"/>
</dbReference>
<dbReference type="InterPro" id="IPR036291">
    <property type="entry name" value="NAD(P)-bd_dom_sf"/>
</dbReference>
<dbReference type="SUPFAM" id="SSF51735">
    <property type="entry name" value="NAD(P)-binding Rossmann-fold domains"/>
    <property type="match status" value="1"/>
</dbReference>
<evidence type="ECO:0000259" key="4">
    <source>
        <dbReference type="Pfam" id="PF08125"/>
    </source>
</evidence>
<dbReference type="SUPFAM" id="SSF48179">
    <property type="entry name" value="6-phosphogluconate dehydrogenase C-terminal domain-like"/>
    <property type="match status" value="1"/>
</dbReference>
<organism evidence="5">
    <name type="scientific">Salmonella enterica</name>
    <name type="common">Salmonella choleraesuis</name>
    <dbReference type="NCBI Taxonomy" id="28901"/>
    <lineage>
        <taxon>Bacteria</taxon>
        <taxon>Pseudomonadati</taxon>
        <taxon>Pseudomonadota</taxon>
        <taxon>Gammaproteobacteria</taxon>
        <taxon>Enterobacterales</taxon>
        <taxon>Enterobacteriaceae</taxon>
        <taxon>Salmonella</taxon>
    </lineage>
</organism>
<dbReference type="EMBL" id="AACVGV010000038">
    <property type="protein sequence ID" value="EAM5479734.1"/>
    <property type="molecule type" value="Genomic_DNA"/>
</dbReference>
<dbReference type="AlphaFoldDB" id="A0A5T2Q8S4"/>
<evidence type="ECO:0000313" key="5">
    <source>
        <dbReference type="EMBL" id="EAM5479734.1"/>
    </source>
</evidence>
<reference evidence="5" key="1">
    <citation type="submission" date="2018-12" db="EMBL/GenBank/DDBJ databases">
        <authorList>
            <consortium name="PulseNet: The National Subtyping Network for Foodborne Disease Surveillance"/>
            <person name="Tarr C.L."/>
            <person name="Trees E."/>
            <person name="Katz L.S."/>
            <person name="Carleton-Romer H.A."/>
            <person name="Stroika S."/>
            <person name="Kucerova Z."/>
            <person name="Roache K.F."/>
            <person name="Sabol A.L."/>
            <person name="Besser J."/>
            <person name="Gerner-Smidt P."/>
        </authorList>
    </citation>
    <scope>NUCLEOTIDE SEQUENCE</scope>
    <source>
        <strain evidence="5">PNUSAS063856</strain>
    </source>
</reference>
<accession>A0A5T2Q8S4</accession>
<feature type="domain" description="Mannitol dehydrogenase N-terminal" evidence="3">
    <location>
        <begin position="1"/>
        <end position="163"/>
    </location>
</feature>
<keyword evidence="1" id="KW-0560">Oxidoreductase</keyword>
<dbReference type="PANTHER" id="PTHR30524:SF0">
    <property type="entry name" value="ALTRONATE OXIDOREDUCTASE-RELATED"/>
    <property type="match status" value="1"/>
</dbReference>
<proteinExistence type="predicted"/>
<comment type="caution">
    <text evidence="5">The sequence shown here is derived from an EMBL/GenBank/DDBJ whole genome shotgun (WGS) entry which is preliminary data.</text>
</comment>
<evidence type="ECO:0000256" key="2">
    <source>
        <dbReference type="ARBA" id="ARBA00023027"/>
    </source>
</evidence>
<protein>
    <submittedName>
        <fullName evidence="5">Mannitol dehydrogenase</fullName>
    </submittedName>
</protein>
<evidence type="ECO:0000256" key="1">
    <source>
        <dbReference type="ARBA" id="ARBA00023002"/>
    </source>
</evidence>
<name>A0A5T2Q8S4_SALER</name>
<dbReference type="InterPro" id="IPR013131">
    <property type="entry name" value="Mannitol_DH_N"/>
</dbReference>
<dbReference type="PANTHER" id="PTHR30524">
    <property type="entry name" value="MANNITOL-1-PHOSPHATE 5-DEHYDROGENASE"/>
    <property type="match status" value="1"/>
</dbReference>
<evidence type="ECO:0000259" key="3">
    <source>
        <dbReference type="Pfam" id="PF01232"/>
    </source>
</evidence>